<protein>
    <recommendedName>
        <fullName evidence="2">PDZ domain-containing protein</fullName>
    </recommendedName>
</protein>
<dbReference type="CDD" id="cd06710">
    <property type="entry name" value="PDZ_RGS12-like"/>
    <property type="match status" value="1"/>
</dbReference>
<evidence type="ECO:0000313" key="3">
    <source>
        <dbReference type="Ensembl" id="ENSACIP00000017796.1"/>
    </source>
</evidence>
<dbReference type="Proteomes" id="UP000261340">
    <property type="component" value="Unplaced"/>
</dbReference>
<dbReference type="Ensembl" id="ENSACIT00000018279.1">
    <property type="protein sequence ID" value="ENSACIP00000017796.1"/>
    <property type="gene ID" value="ENSACIG00000013883.1"/>
</dbReference>
<evidence type="ECO:0000256" key="1">
    <source>
        <dbReference type="SAM" id="MobiDB-lite"/>
    </source>
</evidence>
<dbReference type="GO" id="GO:0005737">
    <property type="term" value="C:cytoplasm"/>
    <property type="evidence" value="ECO:0007669"/>
    <property type="project" value="TreeGrafter"/>
</dbReference>
<feature type="compositionally biased region" description="Low complexity" evidence="1">
    <location>
        <begin position="130"/>
        <end position="142"/>
    </location>
</feature>
<dbReference type="Gene3D" id="2.30.42.10">
    <property type="match status" value="1"/>
</dbReference>
<feature type="compositionally biased region" description="Low complexity" evidence="1">
    <location>
        <begin position="532"/>
        <end position="548"/>
    </location>
</feature>
<dbReference type="PANTHER" id="PTHR45945">
    <property type="entry name" value="REGULATOR OF G-PROTEIN SIGNALING LOCO"/>
    <property type="match status" value="1"/>
</dbReference>
<dbReference type="OMA" id="LGNHEEH"/>
<feature type="region of interest" description="Disordered" evidence="1">
    <location>
        <begin position="445"/>
        <end position="467"/>
    </location>
</feature>
<sequence>MFRAGARRRLDLNASGEFKSVEVIRGRAGYGFTISGQRPCMLSGILEGSPAHLVGLRQGDCILAINGSDVSTASHETVVQLIGSCQGPLCLVVHAEGRMMGNPILNDAKFGIAQKSGVFQKASVLRTISDDSSNSSFNLSHSVTNKQRPVSEPEMSQWSQQWSVLAEQPKEETSTSGDVDSVITDTEAASPDWGVLNMTLVVGYLSSTELILNTSELEDCSKAILERIRQLGTEQDTHTLVMMKIMFDCIRLCDDTGAVLAAFPAENLVLGAVCTEDPRFFCLVTTAHIINGRVPDDSPLCASCHVFFIDPELGNHEDHTGIAGRFGFMCTPDPDAMGCLQFPQTPPDVLHFATVLYSDMGEAVERLRVKLDAEAQEQAKENQSTGKRGSASSTGDSGIGNASPPEERADRDFPSAIQNHPGAHLPSCPWDYPPAEGLIPITLSTSGQKLDPENSISTDSLSESLPGPDSLASFYGGPPPRLEFQFKPPPPPLPLDKKTNFFGDPLRGSQRWFSKPKWPKAINSDLAPREISNNNWPSNSSLSASTNNLPPPMSQIPSERYQSAEIRMLPPREDWTKKFVEQRQKQRKDGSTRNVSKTFFFLF</sequence>
<reference evidence="3" key="2">
    <citation type="submission" date="2025-09" db="UniProtKB">
        <authorList>
            <consortium name="Ensembl"/>
        </authorList>
    </citation>
    <scope>IDENTIFICATION</scope>
</reference>
<evidence type="ECO:0000259" key="2">
    <source>
        <dbReference type="PROSITE" id="PS50106"/>
    </source>
</evidence>
<accession>A0A3Q0S465</accession>
<name>A0A3Q0S465_AMPCI</name>
<dbReference type="GO" id="GO:0005886">
    <property type="term" value="C:plasma membrane"/>
    <property type="evidence" value="ECO:0007669"/>
    <property type="project" value="TreeGrafter"/>
</dbReference>
<evidence type="ECO:0000313" key="4">
    <source>
        <dbReference type="Proteomes" id="UP000261340"/>
    </source>
</evidence>
<feature type="compositionally biased region" description="Polar residues" evidence="1">
    <location>
        <begin position="381"/>
        <end position="396"/>
    </location>
</feature>
<dbReference type="InterPro" id="IPR001478">
    <property type="entry name" value="PDZ"/>
</dbReference>
<proteinExistence type="predicted"/>
<keyword evidence="4" id="KW-1185">Reference proteome</keyword>
<dbReference type="GO" id="GO:0005096">
    <property type="term" value="F:GTPase activator activity"/>
    <property type="evidence" value="ECO:0007669"/>
    <property type="project" value="InterPro"/>
</dbReference>
<feature type="compositionally biased region" description="Polar residues" evidence="1">
    <location>
        <begin position="445"/>
        <end position="463"/>
    </location>
</feature>
<dbReference type="InterPro" id="IPR046995">
    <property type="entry name" value="RGS10/12/14-like"/>
</dbReference>
<dbReference type="GeneTree" id="ENSGT00940000164407"/>
<dbReference type="SMART" id="SM00228">
    <property type="entry name" value="PDZ"/>
    <property type="match status" value="1"/>
</dbReference>
<dbReference type="GO" id="GO:0008277">
    <property type="term" value="P:regulation of G protein-coupled receptor signaling pathway"/>
    <property type="evidence" value="ECO:0007669"/>
    <property type="project" value="TreeGrafter"/>
</dbReference>
<dbReference type="PROSITE" id="PS50106">
    <property type="entry name" value="PDZ"/>
    <property type="match status" value="1"/>
</dbReference>
<dbReference type="AlphaFoldDB" id="A0A3Q0S465"/>
<feature type="domain" description="PDZ" evidence="2">
    <location>
        <begin position="20"/>
        <end position="97"/>
    </location>
</feature>
<feature type="compositionally biased region" description="Polar residues" evidence="1">
    <location>
        <begin position="143"/>
        <end position="159"/>
    </location>
</feature>
<organism evidence="3 4">
    <name type="scientific">Amphilophus citrinellus</name>
    <name type="common">Midas cichlid</name>
    <name type="synonym">Cichlasoma citrinellum</name>
    <dbReference type="NCBI Taxonomy" id="61819"/>
    <lineage>
        <taxon>Eukaryota</taxon>
        <taxon>Metazoa</taxon>
        <taxon>Chordata</taxon>
        <taxon>Craniata</taxon>
        <taxon>Vertebrata</taxon>
        <taxon>Euteleostomi</taxon>
        <taxon>Actinopterygii</taxon>
        <taxon>Neopterygii</taxon>
        <taxon>Teleostei</taxon>
        <taxon>Neoteleostei</taxon>
        <taxon>Acanthomorphata</taxon>
        <taxon>Ovalentaria</taxon>
        <taxon>Cichlomorphae</taxon>
        <taxon>Cichliformes</taxon>
        <taxon>Cichlidae</taxon>
        <taxon>New World cichlids</taxon>
        <taxon>Cichlasomatinae</taxon>
        <taxon>Heroini</taxon>
        <taxon>Amphilophus</taxon>
    </lineage>
</organism>
<dbReference type="STRING" id="61819.ENSACIP00000017796"/>
<dbReference type="GO" id="GO:0005634">
    <property type="term" value="C:nucleus"/>
    <property type="evidence" value="ECO:0007669"/>
    <property type="project" value="TreeGrafter"/>
</dbReference>
<feature type="region of interest" description="Disordered" evidence="1">
    <location>
        <begin position="130"/>
        <end position="159"/>
    </location>
</feature>
<feature type="region of interest" description="Disordered" evidence="1">
    <location>
        <begin position="374"/>
        <end position="431"/>
    </location>
</feature>
<reference evidence="3" key="1">
    <citation type="submission" date="2025-08" db="UniProtKB">
        <authorList>
            <consortium name="Ensembl"/>
        </authorList>
    </citation>
    <scope>IDENTIFICATION</scope>
</reference>
<dbReference type="InterPro" id="IPR036034">
    <property type="entry name" value="PDZ_sf"/>
</dbReference>
<dbReference type="PANTHER" id="PTHR45945:SF1">
    <property type="entry name" value="REGULATOR OF G-PROTEIN SIGNALING 12"/>
    <property type="match status" value="1"/>
</dbReference>
<feature type="region of interest" description="Disordered" evidence="1">
    <location>
        <begin position="529"/>
        <end position="553"/>
    </location>
</feature>
<dbReference type="SUPFAM" id="SSF50729">
    <property type="entry name" value="PH domain-like"/>
    <property type="match status" value="1"/>
</dbReference>
<dbReference type="SUPFAM" id="SSF50156">
    <property type="entry name" value="PDZ domain-like"/>
    <property type="match status" value="1"/>
</dbReference>
<dbReference type="Pfam" id="PF00595">
    <property type="entry name" value="PDZ"/>
    <property type="match status" value="1"/>
</dbReference>